<keyword evidence="3" id="KW-1185">Reference proteome</keyword>
<dbReference type="EMBL" id="JBHLUB010000022">
    <property type="protein sequence ID" value="MFC0581671.1"/>
    <property type="molecule type" value="Genomic_DNA"/>
</dbReference>
<feature type="transmembrane region" description="Helical" evidence="1">
    <location>
        <begin position="99"/>
        <end position="127"/>
    </location>
</feature>
<gene>
    <name evidence="2" type="ORF">ACFFFR_04640</name>
</gene>
<sequence length="183" mass="20084">MTEQQPPVIDGERQLNMSAGKKRFITLFYGIVSTLAGIAFFPFVTETMEPTGWGYTGAWQATTAFSFGTVTGLVATAVVIAVASWLFSRMVFTKWHLDYTYLMGTAGAFLAAILHTAAFITITTIGAMTGTPIWSFTLFLESALHVLLSGFIAGVFTTEMVQVFFRLSRWENLGYAEEIRSGS</sequence>
<keyword evidence="1" id="KW-0812">Transmembrane</keyword>
<name>A0ABV6P966_9MICC</name>
<comment type="caution">
    <text evidence="2">The sequence shown here is derived from an EMBL/GenBank/DDBJ whole genome shotgun (WGS) entry which is preliminary data.</text>
</comment>
<proteinExistence type="predicted"/>
<evidence type="ECO:0000313" key="3">
    <source>
        <dbReference type="Proteomes" id="UP001589862"/>
    </source>
</evidence>
<feature type="transmembrane region" description="Helical" evidence="1">
    <location>
        <begin position="133"/>
        <end position="156"/>
    </location>
</feature>
<dbReference type="Proteomes" id="UP001589862">
    <property type="component" value="Unassembled WGS sequence"/>
</dbReference>
<feature type="transmembrane region" description="Helical" evidence="1">
    <location>
        <begin position="64"/>
        <end position="87"/>
    </location>
</feature>
<keyword evidence="1" id="KW-0472">Membrane</keyword>
<protein>
    <submittedName>
        <fullName evidence="2">Uncharacterized protein</fullName>
    </submittedName>
</protein>
<evidence type="ECO:0000313" key="2">
    <source>
        <dbReference type="EMBL" id="MFC0581671.1"/>
    </source>
</evidence>
<organism evidence="2 3">
    <name type="scientific">Micrococcoides hystricis</name>
    <dbReference type="NCBI Taxonomy" id="1572761"/>
    <lineage>
        <taxon>Bacteria</taxon>
        <taxon>Bacillati</taxon>
        <taxon>Actinomycetota</taxon>
        <taxon>Actinomycetes</taxon>
        <taxon>Micrococcales</taxon>
        <taxon>Micrococcaceae</taxon>
        <taxon>Micrococcoides</taxon>
    </lineage>
</organism>
<accession>A0ABV6P966</accession>
<reference evidence="2 3" key="1">
    <citation type="submission" date="2024-09" db="EMBL/GenBank/DDBJ databases">
        <authorList>
            <person name="Sun Q."/>
            <person name="Mori K."/>
        </authorList>
    </citation>
    <scope>NUCLEOTIDE SEQUENCE [LARGE SCALE GENOMIC DNA]</scope>
    <source>
        <strain evidence="2 3">NCAIM B.02604</strain>
    </source>
</reference>
<feature type="transmembrane region" description="Helical" evidence="1">
    <location>
        <begin position="24"/>
        <end position="44"/>
    </location>
</feature>
<keyword evidence="1" id="KW-1133">Transmembrane helix</keyword>
<dbReference type="RefSeq" id="WP_377458359.1">
    <property type="nucleotide sequence ID" value="NZ_JBHLUB010000022.1"/>
</dbReference>
<evidence type="ECO:0000256" key="1">
    <source>
        <dbReference type="SAM" id="Phobius"/>
    </source>
</evidence>